<dbReference type="HAMAP" id="MF_00265">
    <property type="entry name" value="VapC_Nob1"/>
    <property type="match status" value="1"/>
</dbReference>
<dbReference type="Gene3D" id="3.40.50.1010">
    <property type="entry name" value="5'-nuclease"/>
    <property type="match status" value="1"/>
</dbReference>
<keyword evidence="5" id="KW-0460">Magnesium</keyword>
<dbReference type="GO" id="GO:0046872">
    <property type="term" value="F:metal ion binding"/>
    <property type="evidence" value="ECO:0007669"/>
    <property type="project" value="UniProtKB-KW"/>
</dbReference>
<dbReference type="GO" id="GO:0004540">
    <property type="term" value="F:RNA nuclease activity"/>
    <property type="evidence" value="ECO:0007669"/>
    <property type="project" value="InterPro"/>
</dbReference>
<feature type="domain" description="PIN" evidence="6">
    <location>
        <begin position="7"/>
        <end position="127"/>
    </location>
</feature>
<dbReference type="Pfam" id="PF01850">
    <property type="entry name" value="PIN"/>
    <property type="match status" value="1"/>
</dbReference>
<keyword evidence="3" id="KW-0479">Metal-binding</keyword>
<dbReference type="InterPro" id="IPR002716">
    <property type="entry name" value="PIN_dom"/>
</dbReference>
<evidence type="ECO:0000256" key="2">
    <source>
        <dbReference type="ARBA" id="ARBA00022722"/>
    </source>
</evidence>
<dbReference type="CDD" id="cd09873">
    <property type="entry name" value="PIN_Pae0151-like"/>
    <property type="match status" value="1"/>
</dbReference>
<reference evidence="7" key="1">
    <citation type="journal article" date="2014" name="Front. Microbiol.">
        <title>High frequency of phylogenetically diverse reductive dehalogenase-homologous genes in deep subseafloor sedimentary metagenomes.</title>
        <authorList>
            <person name="Kawai M."/>
            <person name="Futagami T."/>
            <person name="Toyoda A."/>
            <person name="Takaki Y."/>
            <person name="Nishi S."/>
            <person name="Hori S."/>
            <person name="Arai W."/>
            <person name="Tsubouchi T."/>
            <person name="Morono Y."/>
            <person name="Uchiyama I."/>
            <person name="Ito T."/>
            <person name="Fujiyama A."/>
            <person name="Inagaki F."/>
            <person name="Takami H."/>
        </authorList>
    </citation>
    <scope>NUCLEOTIDE SEQUENCE</scope>
    <source>
        <strain evidence="7">Expedition CK06-06</strain>
    </source>
</reference>
<dbReference type="InterPro" id="IPR051619">
    <property type="entry name" value="TypeII_TA_RNase_PINc/VapC"/>
</dbReference>
<evidence type="ECO:0000313" key="7">
    <source>
        <dbReference type="EMBL" id="GAI18917.1"/>
    </source>
</evidence>
<dbReference type="PANTHER" id="PTHR35901">
    <property type="entry name" value="RIBONUCLEASE VAPC3"/>
    <property type="match status" value="1"/>
</dbReference>
<keyword evidence="4" id="KW-0378">Hydrolase</keyword>
<dbReference type="GO" id="GO:0016787">
    <property type="term" value="F:hydrolase activity"/>
    <property type="evidence" value="ECO:0007669"/>
    <property type="project" value="UniProtKB-KW"/>
</dbReference>
<dbReference type="EMBL" id="BARV01019612">
    <property type="protein sequence ID" value="GAI18917.1"/>
    <property type="molecule type" value="Genomic_DNA"/>
</dbReference>
<dbReference type="InterPro" id="IPR022907">
    <property type="entry name" value="VapC_family"/>
</dbReference>
<sequence length="143" mass="15803">MERAKEIVLDASVAVKWFSKEEDADLAIGIRDEHAAGRLTIVSPDLLLYEVSNALRYNPGFGADDVRGAIKDLMDLDLDLVPPNGEILGNAIEHAVKRNITVYDSCYLGLAESMGIEFVTGDKKLYRRIKDLGFVKSLKSFSV</sequence>
<evidence type="ECO:0000256" key="3">
    <source>
        <dbReference type="ARBA" id="ARBA00022723"/>
    </source>
</evidence>
<dbReference type="InterPro" id="IPR044153">
    <property type="entry name" value="PIN_Pae0151-like"/>
</dbReference>
<keyword evidence="2" id="KW-0540">Nuclease</keyword>
<evidence type="ECO:0000256" key="1">
    <source>
        <dbReference type="ARBA" id="ARBA00022649"/>
    </source>
</evidence>
<name>X1LHV2_9ZZZZ</name>
<organism evidence="7">
    <name type="scientific">marine sediment metagenome</name>
    <dbReference type="NCBI Taxonomy" id="412755"/>
    <lineage>
        <taxon>unclassified sequences</taxon>
        <taxon>metagenomes</taxon>
        <taxon>ecological metagenomes</taxon>
    </lineage>
</organism>
<evidence type="ECO:0000259" key="6">
    <source>
        <dbReference type="Pfam" id="PF01850"/>
    </source>
</evidence>
<evidence type="ECO:0000256" key="4">
    <source>
        <dbReference type="ARBA" id="ARBA00022801"/>
    </source>
</evidence>
<dbReference type="AlphaFoldDB" id="X1LHV2"/>
<proteinExistence type="inferred from homology"/>
<dbReference type="PANTHER" id="PTHR35901:SF1">
    <property type="entry name" value="EXONUCLEASE VAPC9"/>
    <property type="match status" value="1"/>
</dbReference>
<gene>
    <name evidence="7" type="ORF">S06H3_32926</name>
</gene>
<evidence type="ECO:0000256" key="5">
    <source>
        <dbReference type="ARBA" id="ARBA00022842"/>
    </source>
</evidence>
<accession>X1LHV2</accession>
<comment type="caution">
    <text evidence="7">The sequence shown here is derived from an EMBL/GenBank/DDBJ whole genome shotgun (WGS) entry which is preliminary data.</text>
</comment>
<dbReference type="SUPFAM" id="SSF88723">
    <property type="entry name" value="PIN domain-like"/>
    <property type="match status" value="1"/>
</dbReference>
<dbReference type="InterPro" id="IPR029060">
    <property type="entry name" value="PIN-like_dom_sf"/>
</dbReference>
<protein>
    <recommendedName>
        <fullName evidence="6">PIN domain-containing protein</fullName>
    </recommendedName>
</protein>
<keyword evidence="1" id="KW-1277">Toxin-antitoxin system</keyword>